<dbReference type="PROSITE" id="PS50943">
    <property type="entry name" value="HTH_CROC1"/>
    <property type="match status" value="1"/>
</dbReference>
<comment type="caution">
    <text evidence="2">The sequence shown here is derived from an EMBL/GenBank/DDBJ whole genome shotgun (WGS) entry which is preliminary data.</text>
</comment>
<dbReference type="InterPro" id="IPR001387">
    <property type="entry name" value="Cro/C1-type_HTH"/>
</dbReference>
<proteinExistence type="predicted"/>
<dbReference type="EMBL" id="JAMDMX010000054">
    <property type="protein sequence ID" value="MCY9694750.1"/>
    <property type="molecule type" value="Genomic_DNA"/>
</dbReference>
<dbReference type="CDD" id="cd00093">
    <property type="entry name" value="HTH_XRE"/>
    <property type="match status" value="1"/>
</dbReference>
<gene>
    <name evidence="2" type="ORF">M5X19_17825</name>
</gene>
<dbReference type="SMART" id="SM00530">
    <property type="entry name" value="HTH_XRE"/>
    <property type="match status" value="1"/>
</dbReference>
<evidence type="ECO:0000313" key="2">
    <source>
        <dbReference type="EMBL" id="MCY9694750.1"/>
    </source>
</evidence>
<accession>A0ABT4GEZ5</accession>
<name>A0ABT4GEZ5_9BACL</name>
<dbReference type="Pfam" id="PF01381">
    <property type="entry name" value="HTH_3"/>
    <property type="match status" value="1"/>
</dbReference>
<dbReference type="SUPFAM" id="SSF47413">
    <property type="entry name" value="lambda repressor-like DNA-binding domains"/>
    <property type="match status" value="1"/>
</dbReference>
<dbReference type="Proteomes" id="UP001527099">
    <property type="component" value="Unassembled WGS sequence"/>
</dbReference>
<keyword evidence="3" id="KW-1185">Reference proteome</keyword>
<protein>
    <submittedName>
        <fullName evidence="2">Helix-turn-helix transcriptional regulator</fullName>
    </submittedName>
</protein>
<organism evidence="2 3">
    <name type="scientific">Paenibacillus alginolyticus</name>
    <dbReference type="NCBI Taxonomy" id="59839"/>
    <lineage>
        <taxon>Bacteria</taxon>
        <taxon>Bacillati</taxon>
        <taxon>Bacillota</taxon>
        <taxon>Bacilli</taxon>
        <taxon>Bacillales</taxon>
        <taxon>Paenibacillaceae</taxon>
        <taxon>Paenibacillus</taxon>
    </lineage>
</organism>
<dbReference type="Gene3D" id="1.10.260.40">
    <property type="entry name" value="lambda repressor-like DNA-binding domains"/>
    <property type="match status" value="1"/>
</dbReference>
<evidence type="ECO:0000313" key="3">
    <source>
        <dbReference type="Proteomes" id="UP001527099"/>
    </source>
</evidence>
<dbReference type="InterPro" id="IPR010982">
    <property type="entry name" value="Lambda_DNA-bd_dom_sf"/>
</dbReference>
<feature type="domain" description="HTH cro/C1-type" evidence="1">
    <location>
        <begin position="12"/>
        <end position="66"/>
    </location>
</feature>
<sequence>MNIKILAKTDVFIKARVIKGYSQRELAKHSGLSHAYISLLERSIKSVGPSTAKKLCDLLEKDLEELFLIEM</sequence>
<dbReference type="RefSeq" id="WP_268616303.1">
    <property type="nucleotide sequence ID" value="NZ_JAMDMX010000054.1"/>
</dbReference>
<reference evidence="2 3" key="1">
    <citation type="submission" date="2022-05" db="EMBL/GenBank/DDBJ databases">
        <title>Genome Sequencing of Bee-Associated Microbes.</title>
        <authorList>
            <person name="Dunlap C."/>
        </authorList>
    </citation>
    <scope>NUCLEOTIDE SEQUENCE [LARGE SCALE GENOMIC DNA]</scope>
    <source>
        <strain evidence="2 3">NRRL B-14421</strain>
    </source>
</reference>
<evidence type="ECO:0000259" key="1">
    <source>
        <dbReference type="PROSITE" id="PS50943"/>
    </source>
</evidence>